<dbReference type="GO" id="GO:0003723">
    <property type="term" value="F:RNA binding"/>
    <property type="evidence" value="ECO:0007669"/>
    <property type="project" value="InterPro"/>
</dbReference>
<dbReference type="GO" id="GO:0042273">
    <property type="term" value="P:ribosomal large subunit biogenesis"/>
    <property type="evidence" value="ECO:0007669"/>
    <property type="project" value="TreeGrafter"/>
</dbReference>
<dbReference type="Gene3D" id="2.30.30.30">
    <property type="match status" value="1"/>
</dbReference>
<evidence type="ECO:0000313" key="4">
    <source>
        <dbReference type="EMBL" id="QKQ99815.1"/>
    </source>
</evidence>
<proteinExistence type="inferred from homology"/>
<dbReference type="Proteomes" id="UP000509301">
    <property type="component" value="Chromosome"/>
</dbReference>
<dbReference type="GO" id="GO:0006412">
    <property type="term" value="P:translation"/>
    <property type="evidence" value="ECO:0007669"/>
    <property type="project" value="UniProtKB-UniRule"/>
</dbReference>
<dbReference type="GO" id="GO:0022625">
    <property type="term" value="C:cytosolic large ribosomal subunit"/>
    <property type="evidence" value="ECO:0007669"/>
    <property type="project" value="TreeGrafter"/>
</dbReference>
<dbReference type="NCBIfam" id="NF003320">
    <property type="entry name" value="PRK04333.1"/>
    <property type="match status" value="1"/>
</dbReference>
<evidence type="ECO:0000313" key="5">
    <source>
        <dbReference type="Proteomes" id="UP000509301"/>
    </source>
</evidence>
<gene>
    <name evidence="3" type="primary">rpl14e</name>
    <name evidence="4" type="ORF">GWK48_04910</name>
</gene>
<protein>
    <recommendedName>
        <fullName evidence="3">Large ribosomal subunit protein eL14</fullName>
    </recommendedName>
</protein>
<evidence type="ECO:0000256" key="1">
    <source>
        <dbReference type="ARBA" id="ARBA00022980"/>
    </source>
</evidence>
<dbReference type="AlphaFoldDB" id="A0A6N0NSV0"/>
<dbReference type="FunFam" id="2.30.30.30:FF:000045">
    <property type="entry name" value="50S ribosomal protein L14e"/>
    <property type="match status" value="1"/>
</dbReference>
<dbReference type="OrthoDB" id="63594at2157"/>
<keyword evidence="1 3" id="KW-0689">Ribosomal protein</keyword>
<keyword evidence="2 3" id="KW-0687">Ribonucleoprotein</keyword>
<dbReference type="HAMAP" id="MF_00721">
    <property type="entry name" value="Ribosomal_eL14"/>
    <property type="match status" value="1"/>
</dbReference>
<dbReference type="GO" id="GO:0003735">
    <property type="term" value="F:structural constituent of ribosome"/>
    <property type="evidence" value="ECO:0007669"/>
    <property type="project" value="InterPro"/>
</dbReference>
<accession>A0A6N0NSV0</accession>
<dbReference type="InterPro" id="IPR008991">
    <property type="entry name" value="Translation_prot_SH3-like_sf"/>
</dbReference>
<comment type="similarity">
    <text evidence="3">Belongs to the eukaryotic ribosomal protein eL14 family.</text>
</comment>
<dbReference type="EMBL" id="CP049074">
    <property type="protein sequence ID" value="QKQ99815.1"/>
    <property type="molecule type" value="Genomic_DNA"/>
</dbReference>
<dbReference type="PANTHER" id="PTHR11127:SF2">
    <property type="entry name" value="LARGE RIBOSOMAL SUBUNIT PROTEIN EL14"/>
    <property type="match status" value="1"/>
</dbReference>
<evidence type="ECO:0000256" key="3">
    <source>
        <dbReference type="HAMAP-Rule" id="MF_00721"/>
    </source>
</evidence>
<keyword evidence="5" id="KW-1185">Reference proteome</keyword>
<dbReference type="CDD" id="cd23702">
    <property type="entry name" value="eL14"/>
    <property type="match status" value="1"/>
</dbReference>
<dbReference type="InterPro" id="IPR023651">
    <property type="entry name" value="Ribosomal_eL14_arc"/>
</dbReference>
<sequence length="96" mass="10652">MAVIEVGRVCVKLTGREAGSKCVVVDIVDSNFVLITGPKNLTGVKRRRVNIMHIEPTDKTIEIEKGASDEKVEAKIKEQNLTDFMKEKVKVNISVI</sequence>
<organism evidence="4 5">
    <name type="scientific">Metallosphaera tengchongensis</name>
    <dbReference type="NCBI Taxonomy" id="1532350"/>
    <lineage>
        <taxon>Archaea</taxon>
        <taxon>Thermoproteota</taxon>
        <taxon>Thermoprotei</taxon>
        <taxon>Sulfolobales</taxon>
        <taxon>Sulfolobaceae</taxon>
        <taxon>Metallosphaera</taxon>
    </lineage>
</organism>
<dbReference type="GeneID" id="55641266"/>
<evidence type="ECO:0000256" key="2">
    <source>
        <dbReference type="ARBA" id="ARBA00023274"/>
    </source>
</evidence>
<dbReference type="RefSeq" id="WP_174630163.1">
    <property type="nucleotide sequence ID" value="NZ_CP049074.1"/>
</dbReference>
<dbReference type="PANTHER" id="PTHR11127">
    <property type="entry name" value="60S RIBOSOMAL PROTEIN L14"/>
    <property type="match status" value="1"/>
</dbReference>
<dbReference type="InterPro" id="IPR014722">
    <property type="entry name" value="Rib_uL2_dom2"/>
</dbReference>
<name>A0A6N0NSV0_9CREN</name>
<dbReference type="SUPFAM" id="SSF50104">
    <property type="entry name" value="Translation proteins SH3-like domain"/>
    <property type="match status" value="1"/>
</dbReference>
<reference evidence="4 5" key="1">
    <citation type="submission" date="2020-02" db="EMBL/GenBank/DDBJ databases">
        <title>Comparative genome analysis reveals the metabolism and evolution of the thermophilic archaeal genus Metallosphaera.</title>
        <authorList>
            <person name="Jiang C."/>
        </authorList>
    </citation>
    <scope>NUCLEOTIDE SEQUENCE [LARGE SCALE GENOMIC DNA]</scope>
    <source>
        <strain evidence="4 5">Ric-A</strain>
    </source>
</reference>
<dbReference type="KEGG" id="mten:GWK48_04910"/>
<dbReference type="InterPro" id="IPR039660">
    <property type="entry name" value="Ribosomal_eL14"/>
</dbReference>